<evidence type="ECO:0000256" key="1">
    <source>
        <dbReference type="SAM" id="SignalP"/>
    </source>
</evidence>
<dbReference type="Proteomes" id="UP000618795">
    <property type="component" value="Unassembled WGS sequence"/>
</dbReference>
<name>A0A918IK40_9ACTN</name>
<protein>
    <recommendedName>
        <fullName evidence="4">Lipoprotein</fullName>
    </recommendedName>
</protein>
<reference evidence="2" key="2">
    <citation type="submission" date="2020-09" db="EMBL/GenBank/DDBJ databases">
        <authorList>
            <person name="Sun Q."/>
            <person name="Ohkuma M."/>
        </authorList>
    </citation>
    <scope>NUCLEOTIDE SEQUENCE</scope>
    <source>
        <strain evidence="2">JCM 4369</strain>
    </source>
</reference>
<dbReference type="EMBL" id="BMTD01000036">
    <property type="protein sequence ID" value="GGV29503.1"/>
    <property type="molecule type" value="Genomic_DNA"/>
</dbReference>
<feature type="chain" id="PRO_5037632087" description="Lipoprotein" evidence="1">
    <location>
        <begin position="26"/>
        <end position="190"/>
    </location>
</feature>
<dbReference type="AlphaFoldDB" id="A0A918IK40"/>
<evidence type="ECO:0008006" key="4">
    <source>
        <dbReference type="Google" id="ProtNLM"/>
    </source>
</evidence>
<comment type="caution">
    <text evidence="2">The sequence shown here is derived from an EMBL/GenBank/DDBJ whole genome shotgun (WGS) entry which is preliminary data.</text>
</comment>
<organism evidence="2 3">
    <name type="scientific">Streptomyces filipinensis</name>
    <dbReference type="NCBI Taxonomy" id="66887"/>
    <lineage>
        <taxon>Bacteria</taxon>
        <taxon>Bacillati</taxon>
        <taxon>Actinomycetota</taxon>
        <taxon>Actinomycetes</taxon>
        <taxon>Kitasatosporales</taxon>
        <taxon>Streptomycetaceae</taxon>
        <taxon>Streptomyces</taxon>
    </lineage>
</organism>
<proteinExistence type="predicted"/>
<reference evidence="2" key="1">
    <citation type="journal article" date="2014" name="Int. J. Syst. Evol. Microbiol.">
        <title>Complete genome sequence of Corynebacterium casei LMG S-19264T (=DSM 44701T), isolated from a smear-ripened cheese.</title>
        <authorList>
            <consortium name="US DOE Joint Genome Institute (JGI-PGF)"/>
            <person name="Walter F."/>
            <person name="Albersmeier A."/>
            <person name="Kalinowski J."/>
            <person name="Ruckert C."/>
        </authorList>
    </citation>
    <scope>NUCLEOTIDE SEQUENCE</scope>
    <source>
        <strain evidence="2">JCM 4369</strain>
    </source>
</reference>
<dbReference type="PROSITE" id="PS51257">
    <property type="entry name" value="PROKAR_LIPOPROTEIN"/>
    <property type="match status" value="1"/>
</dbReference>
<keyword evidence="1" id="KW-0732">Signal</keyword>
<gene>
    <name evidence="2" type="ORF">GCM10010260_82540</name>
</gene>
<evidence type="ECO:0000313" key="3">
    <source>
        <dbReference type="Proteomes" id="UP000618795"/>
    </source>
</evidence>
<dbReference type="RefSeq" id="WP_191878571.1">
    <property type="nucleotide sequence ID" value="NZ_BMTD01000036.1"/>
</dbReference>
<accession>A0A918IK40</accession>
<sequence length="190" mass="19884">MRRPLLPAVLVVLLALAGCGADSDAATGDPTHTDPALLAHAKKVAPLNAVANALGEQGRGAFADTYSDLHVDEDHGFVTLYATDSTRAAKLVASAKHAHPTIDTALIRVQHADYSRKVLDGEIDKIVPVGAVKDASKEVYYGASPNADGSGITIEVKPSALSRVRAQGNRLDGIPVTYVPGKIKTAASWR</sequence>
<keyword evidence="3" id="KW-1185">Reference proteome</keyword>
<evidence type="ECO:0000313" key="2">
    <source>
        <dbReference type="EMBL" id="GGV29503.1"/>
    </source>
</evidence>
<feature type="signal peptide" evidence="1">
    <location>
        <begin position="1"/>
        <end position="25"/>
    </location>
</feature>